<gene>
    <name evidence="2" type="ORF">EV421DRAFT_1797921</name>
</gene>
<feature type="compositionally biased region" description="Polar residues" evidence="1">
    <location>
        <begin position="50"/>
        <end position="65"/>
    </location>
</feature>
<dbReference type="EMBL" id="JAUEPT010000017">
    <property type="protein sequence ID" value="KAK0445146.1"/>
    <property type="molecule type" value="Genomic_DNA"/>
</dbReference>
<proteinExistence type="predicted"/>
<comment type="caution">
    <text evidence="2">The sequence shown here is derived from an EMBL/GenBank/DDBJ whole genome shotgun (WGS) entry which is preliminary data.</text>
</comment>
<organism evidence="2 3">
    <name type="scientific">Armillaria borealis</name>
    <dbReference type="NCBI Taxonomy" id="47425"/>
    <lineage>
        <taxon>Eukaryota</taxon>
        <taxon>Fungi</taxon>
        <taxon>Dikarya</taxon>
        <taxon>Basidiomycota</taxon>
        <taxon>Agaricomycotina</taxon>
        <taxon>Agaricomycetes</taxon>
        <taxon>Agaricomycetidae</taxon>
        <taxon>Agaricales</taxon>
        <taxon>Marasmiineae</taxon>
        <taxon>Physalacriaceae</taxon>
        <taxon>Armillaria</taxon>
    </lineage>
</organism>
<keyword evidence="3" id="KW-1185">Reference proteome</keyword>
<dbReference type="AlphaFoldDB" id="A0AA39JLU9"/>
<accession>A0AA39JLU9</accession>
<evidence type="ECO:0000256" key="1">
    <source>
        <dbReference type="SAM" id="MobiDB-lite"/>
    </source>
</evidence>
<feature type="region of interest" description="Disordered" evidence="1">
    <location>
        <begin position="49"/>
        <end position="104"/>
    </location>
</feature>
<name>A0AA39JLU9_9AGAR</name>
<reference evidence="2" key="1">
    <citation type="submission" date="2023-06" db="EMBL/GenBank/DDBJ databases">
        <authorList>
            <consortium name="Lawrence Berkeley National Laboratory"/>
            <person name="Ahrendt S."/>
            <person name="Sahu N."/>
            <person name="Indic B."/>
            <person name="Wong-Bajracharya J."/>
            <person name="Merenyi Z."/>
            <person name="Ke H.-M."/>
            <person name="Monk M."/>
            <person name="Kocsube S."/>
            <person name="Drula E."/>
            <person name="Lipzen A."/>
            <person name="Balint B."/>
            <person name="Henrissat B."/>
            <person name="Andreopoulos B."/>
            <person name="Martin F.M."/>
            <person name="Harder C.B."/>
            <person name="Rigling D."/>
            <person name="Ford K.L."/>
            <person name="Foster G.D."/>
            <person name="Pangilinan J."/>
            <person name="Papanicolaou A."/>
            <person name="Barry K."/>
            <person name="LaButti K."/>
            <person name="Viragh M."/>
            <person name="Koriabine M."/>
            <person name="Yan M."/>
            <person name="Riley R."/>
            <person name="Champramary S."/>
            <person name="Plett K.L."/>
            <person name="Tsai I.J."/>
            <person name="Slot J."/>
            <person name="Sipos G."/>
            <person name="Plett J."/>
            <person name="Nagy L.G."/>
            <person name="Grigoriev I.V."/>
        </authorList>
    </citation>
    <scope>NUCLEOTIDE SEQUENCE</scope>
    <source>
        <strain evidence="2">FPL87.14</strain>
    </source>
</reference>
<evidence type="ECO:0000313" key="2">
    <source>
        <dbReference type="EMBL" id="KAK0445146.1"/>
    </source>
</evidence>
<evidence type="ECO:0000313" key="3">
    <source>
        <dbReference type="Proteomes" id="UP001175226"/>
    </source>
</evidence>
<dbReference type="Proteomes" id="UP001175226">
    <property type="component" value="Unassembled WGS sequence"/>
</dbReference>
<sequence length="568" mass="63979">MPADISCECKKCARLPSILRYISRDLARKHLKKHGPALLVPAQTIENDRAASSSVPQRNSSQPSTAPDDDPDPFDLQEGMDFDDPGHDYDPAEREREPVLRAPVPAPDDRYEEVIMPPRLDFGRDDPFDDDVAPIVPPAFAHGETTAVRLAYLQAVYNNVFCKIPVSTATDNLNMTLNALDAAGVLPLVPPPVRTLTSAKKHLGIDPDAWIIPYTVCPRCWKHYTPHETEKLNSPACLSPGCVGTLYTESKDAKGRSKRRAVKILPQVSLLQSLCRMVRRKGFRKLVRDSRGAPHNANDDDDFVMKDMYDGSLWHDMSVGIKREVGNYGTVRDTPVAVGSDAERLTDKRFGLHLNGNLDWFGALENRPHSSGPIYVTIQDLQLGVRYLQVNTICVMVTPGPSEPTTEQLTNCMEPVMHDLRALKMGITMEMYDDADEDIVEEEVYADFICNNCDTPGARKFSGFASHNHDIHPCPWCRCLQVDINKAEGYHYQDFQPRDNYDMLKQKFYSLTAPIQRQSAILRQHGVRFSAFDWIPGWRPRRSSVHLLQSCILRIESCIQIALRNDVQ</sequence>
<feature type="compositionally biased region" description="Basic and acidic residues" evidence="1">
    <location>
        <begin position="84"/>
        <end position="99"/>
    </location>
</feature>
<protein>
    <submittedName>
        <fullName evidence="2">Uncharacterized protein</fullName>
    </submittedName>
</protein>
<feature type="compositionally biased region" description="Acidic residues" evidence="1">
    <location>
        <begin position="67"/>
        <end position="83"/>
    </location>
</feature>